<dbReference type="EMBL" id="JACIFH010000001">
    <property type="protein sequence ID" value="MBB4138279.1"/>
    <property type="molecule type" value="Genomic_DNA"/>
</dbReference>
<dbReference type="InterPro" id="IPR050109">
    <property type="entry name" value="HTH-type_TetR-like_transc_reg"/>
</dbReference>
<dbReference type="SUPFAM" id="SSF46689">
    <property type="entry name" value="Homeodomain-like"/>
    <property type="match status" value="1"/>
</dbReference>
<feature type="DNA-binding region" description="H-T-H motif" evidence="2">
    <location>
        <begin position="37"/>
        <end position="56"/>
    </location>
</feature>
<gene>
    <name evidence="4" type="ORF">BKA10_000073</name>
</gene>
<dbReference type="GO" id="GO:0000976">
    <property type="term" value="F:transcription cis-regulatory region binding"/>
    <property type="evidence" value="ECO:0007669"/>
    <property type="project" value="TreeGrafter"/>
</dbReference>
<keyword evidence="5" id="KW-1185">Reference proteome</keyword>
<dbReference type="Proteomes" id="UP000549113">
    <property type="component" value="Unassembled WGS sequence"/>
</dbReference>
<protein>
    <submittedName>
        <fullName evidence="4">AcrR family transcriptional regulator</fullName>
    </submittedName>
</protein>
<dbReference type="AlphaFoldDB" id="A0AA40SLG5"/>
<comment type="caution">
    <text evidence="4">The sequence shown here is derived from an EMBL/GenBank/DDBJ whole genome shotgun (WGS) entry which is preliminary data.</text>
</comment>
<evidence type="ECO:0000259" key="3">
    <source>
        <dbReference type="PROSITE" id="PS50977"/>
    </source>
</evidence>
<dbReference type="SUPFAM" id="SSF48498">
    <property type="entry name" value="Tetracyclin repressor-like, C-terminal domain"/>
    <property type="match status" value="1"/>
</dbReference>
<name>A0AA40SLG5_9MICO</name>
<organism evidence="4 5">
    <name type="scientific">Microbacterium invictum</name>
    <dbReference type="NCBI Taxonomy" id="515415"/>
    <lineage>
        <taxon>Bacteria</taxon>
        <taxon>Bacillati</taxon>
        <taxon>Actinomycetota</taxon>
        <taxon>Actinomycetes</taxon>
        <taxon>Micrococcales</taxon>
        <taxon>Microbacteriaceae</taxon>
        <taxon>Microbacterium</taxon>
    </lineage>
</organism>
<dbReference type="GO" id="GO:0003700">
    <property type="term" value="F:DNA-binding transcription factor activity"/>
    <property type="evidence" value="ECO:0007669"/>
    <property type="project" value="TreeGrafter"/>
</dbReference>
<dbReference type="PRINTS" id="PR00455">
    <property type="entry name" value="HTHTETR"/>
</dbReference>
<accession>A0AA40SLG5</accession>
<feature type="domain" description="HTH tetR-type" evidence="3">
    <location>
        <begin position="14"/>
        <end position="74"/>
    </location>
</feature>
<dbReference type="Gene3D" id="1.10.357.10">
    <property type="entry name" value="Tetracycline Repressor, domain 2"/>
    <property type="match status" value="1"/>
</dbReference>
<proteinExistence type="predicted"/>
<keyword evidence="1 2" id="KW-0238">DNA-binding</keyword>
<dbReference type="RefSeq" id="WP_183497905.1">
    <property type="nucleotide sequence ID" value="NZ_BAABCO010000003.1"/>
</dbReference>
<dbReference type="Pfam" id="PF00440">
    <property type="entry name" value="TetR_N"/>
    <property type="match status" value="1"/>
</dbReference>
<reference evidence="4 5" key="1">
    <citation type="submission" date="2020-08" db="EMBL/GenBank/DDBJ databases">
        <title>Sequencing the genomes of 1000 actinobacteria strains.</title>
        <authorList>
            <person name="Klenk H.-P."/>
        </authorList>
    </citation>
    <scope>NUCLEOTIDE SEQUENCE [LARGE SCALE GENOMIC DNA]</scope>
    <source>
        <strain evidence="4 5">DSM 19600</strain>
    </source>
</reference>
<dbReference type="PANTHER" id="PTHR30055">
    <property type="entry name" value="HTH-TYPE TRANSCRIPTIONAL REGULATOR RUTR"/>
    <property type="match status" value="1"/>
</dbReference>
<evidence type="ECO:0000256" key="2">
    <source>
        <dbReference type="PROSITE-ProRule" id="PRU00335"/>
    </source>
</evidence>
<evidence type="ECO:0000313" key="5">
    <source>
        <dbReference type="Proteomes" id="UP000549113"/>
    </source>
</evidence>
<dbReference type="InterPro" id="IPR009057">
    <property type="entry name" value="Homeodomain-like_sf"/>
</dbReference>
<sequence length="208" mass="22866">MSDATTRPSTRRREQTRARLLDAAHEIFGEVGMDGASVEAICERAGFTRGAFYSNFDSKDELFLALVSRMAEAKMDEVAGRVRDLSTSAPLQPAALVRQVLGVSLGEHTEPQLMSEIRTQALRDPRMAQAYLAWHERLQARVAAVIRTVVDTQGVRLRLSVDEAARLLLSLSEESSMFATIEGKSEAQIGAVLADRLEHLVTLLVDVS</sequence>
<dbReference type="InterPro" id="IPR036271">
    <property type="entry name" value="Tet_transcr_reg_TetR-rel_C_sf"/>
</dbReference>
<evidence type="ECO:0000313" key="4">
    <source>
        <dbReference type="EMBL" id="MBB4138279.1"/>
    </source>
</evidence>
<dbReference type="InterPro" id="IPR001647">
    <property type="entry name" value="HTH_TetR"/>
</dbReference>
<dbReference type="PROSITE" id="PS50977">
    <property type="entry name" value="HTH_TETR_2"/>
    <property type="match status" value="1"/>
</dbReference>
<dbReference type="PANTHER" id="PTHR30055:SF241">
    <property type="entry name" value="TRANSCRIPTIONAL REGULATORY PROTEIN"/>
    <property type="match status" value="1"/>
</dbReference>
<evidence type="ECO:0000256" key="1">
    <source>
        <dbReference type="ARBA" id="ARBA00023125"/>
    </source>
</evidence>